<dbReference type="InterPro" id="IPR046182">
    <property type="entry name" value="DUF6210"/>
</dbReference>
<dbReference type="Pfam" id="PF19715">
    <property type="entry name" value="DUF6210"/>
    <property type="match status" value="1"/>
</dbReference>
<gene>
    <name evidence="1" type="ORF">GCM10023235_70810</name>
</gene>
<comment type="caution">
    <text evidence="1">The sequence shown here is derived from an EMBL/GenBank/DDBJ whole genome shotgun (WGS) entry which is preliminary data.</text>
</comment>
<organism evidence="1 2">
    <name type="scientific">Kitasatospora terrestris</name>
    <dbReference type="NCBI Taxonomy" id="258051"/>
    <lineage>
        <taxon>Bacteria</taxon>
        <taxon>Bacillati</taxon>
        <taxon>Actinomycetota</taxon>
        <taxon>Actinomycetes</taxon>
        <taxon>Kitasatosporales</taxon>
        <taxon>Streptomycetaceae</taxon>
        <taxon>Kitasatospora</taxon>
    </lineage>
</organism>
<keyword evidence="2" id="KW-1185">Reference proteome</keyword>
<dbReference type="EMBL" id="BAABIS010000001">
    <property type="protein sequence ID" value="GAA4880348.1"/>
    <property type="molecule type" value="Genomic_DNA"/>
</dbReference>
<name>A0ABP9EP80_9ACTN</name>
<sequence>MSDGTADEPHPLRLDESRIREADEAWIPVITPEGPAVLMWHNSD</sequence>
<evidence type="ECO:0000313" key="1">
    <source>
        <dbReference type="EMBL" id="GAA4880348.1"/>
    </source>
</evidence>
<proteinExistence type="predicted"/>
<protein>
    <recommendedName>
        <fullName evidence="3">NUDIX hydrolase</fullName>
    </recommendedName>
</protein>
<dbReference type="Proteomes" id="UP001501752">
    <property type="component" value="Unassembled WGS sequence"/>
</dbReference>
<reference evidence="2" key="1">
    <citation type="journal article" date="2019" name="Int. J. Syst. Evol. Microbiol.">
        <title>The Global Catalogue of Microorganisms (GCM) 10K type strain sequencing project: providing services to taxonomists for standard genome sequencing and annotation.</title>
        <authorList>
            <consortium name="The Broad Institute Genomics Platform"/>
            <consortium name="The Broad Institute Genome Sequencing Center for Infectious Disease"/>
            <person name="Wu L."/>
            <person name="Ma J."/>
        </authorList>
    </citation>
    <scope>NUCLEOTIDE SEQUENCE [LARGE SCALE GENOMIC DNA]</scope>
    <source>
        <strain evidence="2">JCM 13006</strain>
    </source>
</reference>
<evidence type="ECO:0008006" key="3">
    <source>
        <dbReference type="Google" id="ProtNLM"/>
    </source>
</evidence>
<evidence type="ECO:0000313" key="2">
    <source>
        <dbReference type="Proteomes" id="UP001501752"/>
    </source>
</evidence>
<accession>A0ABP9EP80</accession>